<keyword evidence="1" id="KW-0732">Signal</keyword>
<evidence type="ECO:0000256" key="1">
    <source>
        <dbReference type="SAM" id="SignalP"/>
    </source>
</evidence>
<accession>A0A0A9DJ03</accession>
<sequence length="40" mass="4214">MSLMLIMLIPCSQFGSGATLGISEMNDQSLESSADDGHPE</sequence>
<proteinExistence type="predicted"/>
<feature type="signal peptide" evidence="1">
    <location>
        <begin position="1"/>
        <end position="19"/>
    </location>
</feature>
<reference evidence="2" key="1">
    <citation type="submission" date="2014-09" db="EMBL/GenBank/DDBJ databases">
        <authorList>
            <person name="Magalhaes I.L.F."/>
            <person name="Oliveira U."/>
            <person name="Santos F.R."/>
            <person name="Vidigal T.H.D.A."/>
            <person name="Brescovit A.D."/>
            <person name="Santos A.J."/>
        </authorList>
    </citation>
    <scope>NUCLEOTIDE SEQUENCE</scope>
    <source>
        <tissue evidence="2">Shoot tissue taken approximately 20 cm above the soil surface</tissue>
    </source>
</reference>
<feature type="chain" id="PRO_5002046465" evidence="1">
    <location>
        <begin position="20"/>
        <end position="40"/>
    </location>
</feature>
<name>A0A0A9DJ03_ARUDO</name>
<reference evidence="2" key="2">
    <citation type="journal article" date="2015" name="Data Brief">
        <title>Shoot transcriptome of the giant reed, Arundo donax.</title>
        <authorList>
            <person name="Barrero R.A."/>
            <person name="Guerrero F.D."/>
            <person name="Moolhuijzen P."/>
            <person name="Goolsby J.A."/>
            <person name="Tidwell J."/>
            <person name="Bellgard S.E."/>
            <person name="Bellgard M.I."/>
        </authorList>
    </citation>
    <scope>NUCLEOTIDE SEQUENCE</scope>
    <source>
        <tissue evidence="2">Shoot tissue taken approximately 20 cm above the soil surface</tissue>
    </source>
</reference>
<dbReference type="EMBL" id="GBRH01209331">
    <property type="protein sequence ID" value="JAD88564.1"/>
    <property type="molecule type" value="Transcribed_RNA"/>
</dbReference>
<evidence type="ECO:0000313" key="2">
    <source>
        <dbReference type="EMBL" id="JAD88564.1"/>
    </source>
</evidence>
<protein>
    <submittedName>
        <fullName evidence="2">Uncharacterized protein</fullName>
    </submittedName>
</protein>
<organism evidence="2">
    <name type="scientific">Arundo donax</name>
    <name type="common">Giant reed</name>
    <name type="synonym">Donax arundinaceus</name>
    <dbReference type="NCBI Taxonomy" id="35708"/>
    <lineage>
        <taxon>Eukaryota</taxon>
        <taxon>Viridiplantae</taxon>
        <taxon>Streptophyta</taxon>
        <taxon>Embryophyta</taxon>
        <taxon>Tracheophyta</taxon>
        <taxon>Spermatophyta</taxon>
        <taxon>Magnoliopsida</taxon>
        <taxon>Liliopsida</taxon>
        <taxon>Poales</taxon>
        <taxon>Poaceae</taxon>
        <taxon>PACMAD clade</taxon>
        <taxon>Arundinoideae</taxon>
        <taxon>Arundineae</taxon>
        <taxon>Arundo</taxon>
    </lineage>
</organism>
<dbReference type="AlphaFoldDB" id="A0A0A9DJ03"/>